<sequence length="770" mass="86704">MSKHLAHRDARSGNEETLGEHLKLVAERAKEYASAFGASEEAYLAGLLHDLGKYGELFQQRLKGKAKGVDHWSAGAWMALQNYRRMGIATALAVQGHHIGLQAGNKDSLDKLNPHRLLTDHPLKLKLSEADINQLTDDGLTWPAQEKLISSLYEWEARNASSMLDARMLFSALVDADFIETEAWFQMGETGERRYRELGLPLEPAKALNQLHSHLKKLAQDSDSSVAVHYMRQSLLEACMETAEMPCGLFTLTAPTGSGKTLAMLAFALSHAAKHNLRRVVVVIPYLTIIEQTAQVYRKIFQSPFSPSELDRYILEHHSLSGIRAKDDKARIEDEDYRQRLLTENWDAPIIITTNVQFLESLFSNRPSACRKLHRLAGSVILFDEVQTMPVSLAIPTLATLSRLTEHYRSTIVFATATQPAFSHLHEFVRQHCASGWQPREIVPTTTNLFARSRRNQVTWPEADKTISWTELADRLARNKQVLCVVNLKRQAKALYDSLEQSGAESAFHLSTNMCPAHRQAVLEKVRLLLAEGKACHLISTQCVEAGVDIDFPVVYRALGPLDAIAQAAGRCNRNGHLMSGEVYVFKPEPEDKGRLYPDGAYEQAASVASILLNELGPRGLDINDPETFQRYYRQLYLIRGIGAEDKNKEPLLNAIARQDFLEVAQNYRLIVQDTINVLVPYDQEIFAPLRDEALNNGLSRQWIRKVRPYTVSLFRPRSLTDSLYLSLEPILLKSGEAEKSDEWYICRKEEDYDPNTGLNPSLSPNLIIA</sequence>
<dbReference type="InterPro" id="IPR006474">
    <property type="entry name" value="Helicase_Cas3_CRISPR-ass_core"/>
</dbReference>
<dbReference type="InterPro" id="IPR006483">
    <property type="entry name" value="CRISPR-assoc_Cas3_HD"/>
</dbReference>
<evidence type="ECO:0000256" key="2">
    <source>
        <dbReference type="ARBA" id="ARBA00009046"/>
    </source>
</evidence>
<dbReference type="PROSITE" id="PS51643">
    <property type="entry name" value="HD_CAS3"/>
    <property type="match status" value="1"/>
</dbReference>
<dbReference type="Gene3D" id="3.40.50.300">
    <property type="entry name" value="P-loop containing nucleotide triphosphate hydrolases"/>
    <property type="match status" value="2"/>
</dbReference>
<dbReference type="NCBIfam" id="TIGR01587">
    <property type="entry name" value="cas3_core"/>
    <property type="match status" value="1"/>
</dbReference>
<dbReference type="InterPro" id="IPR014001">
    <property type="entry name" value="Helicase_ATP-bd"/>
</dbReference>
<dbReference type="Proteomes" id="UP000591948">
    <property type="component" value="Unassembled WGS sequence"/>
</dbReference>
<dbReference type="InterPro" id="IPR011545">
    <property type="entry name" value="DEAD/DEAH_box_helicase_dom"/>
</dbReference>
<accession>A0A6V8P9Z7</accession>
<evidence type="ECO:0000256" key="7">
    <source>
        <dbReference type="ARBA" id="ARBA00022806"/>
    </source>
</evidence>
<reference evidence="12 13" key="1">
    <citation type="journal article" date="2020" name="Front. Microbiol.">
        <title>Single-cell genomics of novel Actinobacteria with the Wood-Ljungdahl pathway discovered in a serpentinizing system.</title>
        <authorList>
            <person name="Merino N."/>
            <person name="Kawai M."/>
            <person name="Boyd E.S."/>
            <person name="Colman D.R."/>
            <person name="McGlynn S.E."/>
            <person name="Nealson K.H."/>
            <person name="Kurokawa K."/>
            <person name="Hongoh Y."/>
        </authorList>
    </citation>
    <scope>NUCLEOTIDE SEQUENCE [LARGE SCALE GENOMIC DNA]</scope>
    <source>
        <strain evidence="12 13">S33</strain>
    </source>
</reference>
<comment type="similarity">
    <text evidence="2">In the central section; belongs to the CRISPR-associated helicase Cas3 family.</text>
</comment>
<evidence type="ECO:0000259" key="10">
    <source>
        <dbReference type="PROSITE" id="PS51192"/>
    </source>
</evidence>
<comment type="caution">
    <text evidence="12">The sequence shown here is derived from an EMBL/GenBank/DDBJ whole genome shotgun (WGS) entry which is preliminary data.</text>
</comment>
<dbReference type="PROSITE" id="PS51192">
    <property type="entry name" value="HELICASE_ATP_BIND_1"/>
    <property type="match status" value="1"/>
</dbReference>
<name>A0A6V8P9Z7_9ACTN</name>
<keyword evidence="7 12" id="KW-0347">Helicase</keyword>
<keyword evidence="4" id="KW-0479">Metal-binding</keyword>
<evidence type="ECO:0000256" key="9">
    <source>
        <dbReference type="ARBA" id="ARBA00023118"/>
    </source>
</evidence>
<dbReference type="SUPFAM" id="SSF52540">
    <property type="entry name" value="P-loop containing nucleoside triphosphate hydrolases"/>
    <property type="match status" value="1"/>
</dbReference>
<evidence type="ECO:0000256" key="1">
    <source>
        <dbReference type="ARBA" id="ARBA00006847"/>
    </source>
</evidence>
<dbReference type="InterPro" id="IPR027417">
    <property type="entry name" value="P-loop_NTPase"/>
</dbReference>
<dbReference type="Pfam" id="PF01966">
    <property type="entry name" value="HD"/>
    <property type="match status" value="1"/>
</dbReference>
<dbReference type="InterPro" id="IPR054712">
    <property type="entry name" value="Cas3-like_dom"/>
</dbReference>
<feature type="domain" description="Helicase ATP-binding" evidence="10">
    <location>
        <begin position="241"/>
        <end position="420"/>
    </location>
</feature>
<keyword evidence="8" id="KW-0067">ATP-binding</keyword>
<dbReference type="SMART" id="SM00471">
    <property type="entry name" value="HDc"/>
    <property type="match status" value="1"/>
</dbReference>
<comment type="similarity">
    <text evidence="1">In the N-terminal section; belongs to the CRISPR-associated nuclease Cas3-HD family.</text>
</comment>
<evidence type="ECO:0000259" key="11">
    <source>
        <dbReference type="PROSITE" id="PS51643"/>
    </source>
</evidence>
<dbReference type="GO" id="GO:0005524">
    <property type="term" value="F:ATP binding"/>
    <property type="evidence" value="ECO:0007669"/>
    <property type="project" value="UniProtKB-KW"/>
</dbReference>
<dbReference type="CDD" id="cd09641">
    <property type="entry name" value="Cas3''_I"/>
    <property type="match status" value="1"/>
</dbReference>
<dbReference type="GO" id="GO:0003676">
    <property type="term" value="F:nucleic acid binding"/>
    <property type="evidence" value="ECO:0007669"/>
    <property type="project" value="InterPro"/>
</dbReference>
<dbReference type="NCBIfam" id="TIGR01596">
    <property type="entry name" value="cas3_HD"/>
    <property type="match status" value="1"/>
</dbReference>
<evidence type="ECO:0000313" key="12">
    <source>
        <dbReference type="EMBL" id="GFP27761.1"/>
    </source>
</evidence>
<evidence type="ECO:0000256" key="6">
    <source>
        <dbReference type="ARBA" id="ARBA00022801"/>
    </source>
</evidence>
<dbReference type="Gene3D" id="1.10.3210.30">
    <property type="match status" value="1"/>
</dbReference>
<dbReference type="Pfam" id="PF22590">
    <property type="entry name" value="Cas3-like_C_2"/>
    <property type="match status" value="1"/>
</dbReference>
<dbReference type="EMBL" id="BLRY01000063">
    <property type="protein sequence ID" value="GFP27761.1"/>
    <property type="molecule type" value="Genomic_DNA"/>
</dbReference>
<dbReference type="SMART" id="SM00487">
    <property type="entry name" value="DEXDc"/>
    <property type="match status" value="1"/>
</dbReference>
<dbReference type="Pfam" id="PF00270">
    <property type="entry name" value="DEAD"/>
    <property type="match status" value="1"/>
</dbReference>
<keyword evidence="3" id="KW-0540">Nuclease</keyword>
<keyword evidence="5" id="KW-0547">Nucleotide-binding</keyword>
<evidence type="ECO:0000313" key="13">
    <source>
        <dbReference type="Proteomes" id="UP000591948"/>
    </source>
</evidence>
<dbReference type="PANTHER" id="PTHR47959">
    <property type="entry name" value="ATP-DEPENDENT RNA HELICASE RHLE-RELATED"/>
    <property type="match status" value="1"/>
</dbReference>
<feature type="domain" description="HD Cas3-type" evidence="11">
    <location>
        <begin position="11"/>
        <end position="179"/>
    </location>
</feature>
<keyword evidence="6" id="KW-0378">Hydrolase</keyword>
<evidence type="ECO:0000256" key="8">
    <source>
        <dbReference type="ARBA" id="ARBA00022840"/>
    </source>
</evidence>
<dbReference type="AlphaFoldDB" id="A0A6V8P9Z7"/>
<keyword evidence="12" id="KW-0255">Endonuclease</keyword>
<keyword evidence="9" id="KW-0051">Antiviral defense</keyword>
<evidence type="ECO:0000256" key="3">
    <source>
        <dbReference type="ARBA" id="ARBA00022722"/>
    </source>
</evidence>
<organism evidence="12 13">
    <name type="scientific">Candidatus Hakubella thermalkaliphila</name>
    <dbReference type="NCBI Taxonomy" id="2754717"/>
    <lineage>
        <taxon>Bacteria</taxon>
        <taxon>Bacillati</taxon>
        <taxon>Actinomycetota</taxon>
        <taxon>Actinomycetota incertae sedis</taxon>
        <taxon>Candidatus Hakubellales</taxon>
        <taxon>Candidatus Hakubellaceae</taxon>
        <taxon>Candidatus Hakubella</taxon>
    </lineage>
</organism>
<dbReference type="GO" id="GO:0005829">
    <property type="term" value="C:cytosol"/>
    <property type="evidence" value="ECO:0007669"/>
    <property type="project" value="TreeGrafter"/>
</dbReference>
<evidence type="ECO:0000256" key="4">
    <source>
        <dbReference type="ARBA" id="ARBA00022723"/>
    </source>
</evidence>
<gene>
    <name evidence="12" type="ORF">HKBW3S33_01171</name>
</gene>
<dbReference type="InterPro" id="IPR038257">
    <property type="entry name" value="CRISPR-assoc_Cas3_HD_sf"/>
</dbReference>
<dbReference type="GO" id="GO:0051607">
    <property type="term" value="P:defense response to virus"/>
    <property type="evidence" value="ECO:0007669"/>
    <property type="project" value="UniProtKB-KW"/>
</dbReference>
<dbReference type="CDD" id="cd17930">
    <property type="entry name" value="DEXHc_cas3"/>
    <property type="match status" value="1"/>
</dbReference>
<keyword evidence="13" id="KW-1185">Reference proteome</keyword>
<dbReference type="InterPro" id="IPR006674">
    <property type="entry name" value="HD_domain"/>
</dbReference>
<dbReference type="GO" id="GO:0004519">
    <property type="term" value="F:endonuclease activity"/>
    <property type="evidence" value="ECO:0007669"/>
    <property type="project" value="UniProtKB-KW"/>
</dbReference>
<protein>
    <submittedName>
        <fullName evidence="12">CRISPR-associated endonuclease/helicase Cas3</fullName>
    </submittedName>
</protein>
<dbReference type="InterPro" id="IPR003607">
    <property type="entry name" value="HD/PDEase_dom"/>
</dbReference>
<dbReference type="GO" id="GO:0046872">
    <property type="term" value="F:metal ion binding"/>
    <property type="evidence" value="ECO:0007669"/>
    <property type="project" value="UniProtKB-KW"/>
</dbReference>
<dbReference type="RefSeq" id="WP_176233466.1">
    <property type="nucleotide sequence ID" value="NZ_BLRY01000063.1"/>
</dbReference>
<dbReference type="SUPFAM" id="SSF109604">
    <property type="entry name" value="HD-domain/PDEase-like"/>
    <property type="match status" value="1"/>
</dbReference>
<dbReference type="PANTHER" id="PTHR47959:SF16">
    <property type="entry name" value="CRISPR-ASSOCIATED NUCLEASE_HELICASE CAS3-RELATED"/>
    <property type="match status" value="1"/>
</dbReference>
<dbReference type="InterPro" id="IPR050079">
    <property type="entry name" value="DEAD_box_RNA_helicase"/>
</dbReference>
<evidence type="ECO:0000256" key="5">
    <source>
        <dbReference type="ARBA" id="ARBA00022741"/>
    </source>
</evidence>
<dbReference type="GO" id="GO:0003724">
    <property type="term" value="F:RNA helicase activity"/>
    <property type="evidence" value="ECO:0007669"/>
    <property type="project" value="TreeGrafter"/>
</dbReference>
<proteinExistence type="inferred from homology"/>
<dbReference type="GO" id="GO:0016787">
    <property type="term" value="F:hydrolase activity"/>
    <property type="evidence" value="ECO:0007669"/>
    <property type="project" value="UniProtKB-KW"/>
</dbReference>